<dbReference type="PANTHER" id="PTHR33695">
    <property type="entry name" value="LIPOPROTEIN SIGNAL PEPTIDASE"/>
    <property type="match status" value="1"/>
</dbReference>
<evidence type="ECO:0000256" key="4">
    <source>
        <dbReference type="ARBA" id="ARBA00022692"/>
    </source>
</evidence>
<keyword evidence="7 9" id="KW-1133">Transmembrane helix</keyword>
<comment type="catalytic activity">
    <reaction evidence="9 10">
        <text>Release of signal peptides from bacterial membrane prolipoproteins. Hydrolyzes -Xaa-Yaa-Zaa-|-(S,diacylglyceryl)Cys-, in which Xaa is hydrophobic (preferably Leu), and Yaa (Ala or Ser) and Zaa (Gly or Ala) have small, neutral side chains.</text>
        <dbReference type="EC" id="3.4.23.36"/>
    </reaction>
</comment>
<evidence type="ECO:0000256" key="5">
    <source>
        <dbReference type="ARBA" id="ARBA00022750"/>
    </source>
</evidence>
<dbReference type="EMBL" id="AP019782">
    <property type="protein sequence ID" value="BBL72258.1"/>
    <property type="molecule type" value="Genomic_DNA"/>
</dbReference>
<proteinExistence type="inferred from homology"/>
<dbReference type="GO" id="GO:0006508">
    <property type="term" value="P:proteolysis"/>
    <property type="evidence" value="ECO:0007669"/>
    <property type="project" value="UniProtKB-KW"/>
</dbReference>
<evidence type="ECO:0000256" key="3">
    <source>
        <dbReference type="ARBA" id="ARBA00022670"/>
    </source>
</evidence>
<dbReference type="HAMAP" id="MF_00161">
    <property type="entry name" value="LspA"/>
    <property type="match status" value="1"/>
</dbReference>
<keyword evidence="13" id="KW-1185">Reference proteome</keyword>
<keyword evidence="6 9" id="KW-0378">Hydrolase</keyword>
<dbReference type="AlphaFoldDB" id="A0A8D4VQL6"/>
<dbReference type="EC" id="3.4.23.36" evidence="9"/>
<dbReference type="PROSITE" id="PS00855">
    <property type="entry name" value="SPASE_II"/>
    <property type="match status" value="1"/>
</dbReference>
<feature type="transmembrane region" description="Helical" evidence="9">
    <location>
        <begin position="92"/>
        <end position="114"/>
    </location>
</feature>
<dbReference type="KEGG" id="moz:MoryE10_28640"/>
<comment type="pathway">
    <text evidence="9">Protein modification; lipoprotein biosynthesis (signal peptide cleavage).</text>
</comment>
<evidence type="ECO:0000256" key="11">
    <source>
        <dbReference type="RuleBase" id="RU004181"/>
    </source>
</evidence>
<sequence>MLRWLWLSVAVLVLDQASKLWVDAAFKLYESVVLLPVFNLTYVRNTGAAFSFLGDAGGWQRWLFMGLAVAASGILARWLWQLKAGQHWQAAGFSLVLGGAVGNLVDRAAYGYVIDFFDFHVGDWHFAAFNVADSAITVGVALLLIDAFWGSESV</sequence>
<evidence type="ECO:0000256" key="8">
    <source>
        <dbReference type="ARBA" id="ARBA00023136"/>
    </source>
</evidence>
<evidence type="ECO:0000256" key="6">
    <source>
        <dbReference type="ARBA" id="ARBA00022801"/>
    </source>
</evidence>
<protein>
    <recommendedName>
        <fullName evidence="9">Lipoprotein signal peptidase</fullName>
        <ecNumber evidence="9">3.4.23.36</ecNumber>
    </recommendedName>
    <alternativeName>
        <fullName evidence="9">Prolipoprotein signal peptidase</fullName>
    </alternativeName>
    <alternativeName>
        <fullName evidence="9">Signal peptidase II</fullName>
        <shortName evidence="9">SPase II</shortName>
    </alternativeName>
</protein>
<comment type="subcellular location">
    <subcellularLocation>
        <location evidence="9">Cell membrane</location>
        <topology evidence="9">Multi-pass membrane protein</topology>
    </subcellularLocation>
</comment>
<keyword evidence="5 9" id="KW-0064">Aspartyl protease</keyword>
<dbReference type="PANTHER" id="PTHR33695:SF1">
    <property type="entry name" value="LIPOPROTEIN SIGNAL PEPTIDASE"/>
    <property type="match status" value="1"/>
</dbReference>
<dbReference type="GO" id="GO:0005886">
    <property type="term" value="C:plasma membrane"/>
    <property type="evidence" value="ECO:0007669"/>
    <property type="project" value="UniProtKB-SubCell"/>
</dbReference>
<accession>A0A8D4VQL6</accession>
<dbReference type="PRINTS" id="PR00781">
    <property type="entry name" value="LIPOSIGPTASE"/>
</dbReference>
<evidence type="ECO:0000256" key="7">
    <source>
        <dbReference type="ARBA" id="ARBA00022989"/>
    </source>
</evidence>
<organism evidence="12 13">
    <name type="scientific">Methylogaea oryzae</name>
    <dbReference type="NCBI Taxonomy" id="1295382"/>
    <lineage>
        <taxon>Bacteria</taxon>
        <taxon>Pseudomonadati</taxon>
        <taxon>Pseudomonadota</taxon>
        <taxon>Gammaproteobacteria</taxon>
        <taxon>Methylococcales</taxon>
        <taxon>Methylococcaceae</taxon>
        <taxon>Methylogaea</taxon>
    </lineage>
</organism>
<comment type="similarity">
    <text evidence="1 9 11">Belongs to the peptidase A8 family.</text>
</comment>
<dbReference type="RefSeq" id="WP_054772862.1">
    <property type="nucleotide sequence ID" value="NZ_AP019782.1"/>
</dbReference>
<keyword evidence="4 9" id="KW-0812">Transmembrane</keyword>
<feature type="active site" evidence="9">
    <location>
        <position position="133"/>
    </location>
</feature>
<gene>
    <name evidence="9 12" type="primary">lspA</name>
    <name evidence="12" type="ORF">MoryE10_28640</name>
</gene>
<dbReference type="UniPathway" id="UPA00665"/>
<evidence type="ECO:0000256" key="1">
    <source>
        <dbReference type="ARBA" id="ARBA00006139"/>
    </source>
</evidence>
<dbReference type="NCBIfam" id="TIGR00077">
    <property type="entry name" value="lspA"/>
    <property type="match status" value="1"/>
</dbReference>
<keyword evidence="8 9" id="KW-0472">Membrane</keyword>
<keyword evidence="2 9" id="KW-1003">Cell membrane</keyword>
<evidence type="ECO:0000313" key="13">
    <source>
        <dbReference type="Proteomes" id="UP000824988"/>
    </source>
</evidence>
<evidence type="ECO:0000313" key="12">
    <source>
        <dbReference type="EMBL" id="BBL72258.1"/>
    </source>
</evidence>
<feature type="active site" evidence="9">
    <location>
        <position position="115"/>
    </location>
</feature>
<comment type="function">
    <text evidence="9 10">This protein specifically catalyzes the removal of signal peptides from prolipoproteins.</text>
</comment>
<evidence type="ECO:0000256" key="9">
    <source>
        <dbReference type="HAMAP-Rule" id="MF_00161"/>
    </source>
</evidence>
<dbReference type="GO" id="GO:0004190">
    <property type="term" value="F:aspartic-type endopeptidase activity"/>
    <property type="evidence" value="ECO:0007669"/>
    <property type="project" value="UniProtKB-UniRule"/>
</dbReference>
<evidence type="ECO:0000256" key="2">
    <source>
        <dbReference type="ARBA" id="ARBA00022475"/>
    </source>
</evidence>
<dbReference type="Proteomes" id="UP000824988">
    <property type="component" value="Chromosome"/>
</dbReference>
<keyword evidence="3 9" id="KW-0645">Protease</keyword>
<comment type="caution">
    <text evidence="9">Lacks conserved residue(s) required for the propagation of feature annotation.</text>
</comment>
<feature type="transmembrane region" description="Helical" evidence="9">
    <location>
        <begin position="62"/>
        <end position="80"/>
    </location>
</feature>
<dbReference type="InterPro" id="IPR001872">
    <property type="entry name" value="Peptidase_A8"/>
</dbReference>
<dbReference type="Pfam" id="PF01252">
    <property type="entry name" value="Peptidase_A8"/>
    <property type="match status" value="1"/>
</dbReference>
<feature type="transmembrane region" description="Helical" evidence="9">
    <location>
        <begin position="126"/>
        <end position="149"/>
    </location>
</feature>
<keyword evidence="12" id="KW-0449">Lipoprotein</keyword>
<evidence type="ECO:0000256" key="10">
    <source>
        <dbReference type="RuleBase" id="RU000594"/>
    </source>
</evidence>
<reference evidence="12" key="1">
    <citation type="submission" date="2019-06" db="EMBL/GenBank/DDBJ databases">
        <title>Complete genome sequence of Methylogaea oryzae strain JCM16910.</title>
        <authorList>
            <person name="Asakawa S."/>
        </authorList>
    </citation>
    <scope>NUCLEOTIDE SEQUENCE</scope>
    <source>
        <strain evidence="12">E10</strain>
    </source>
</reference>
<name>A0A8D4VQL6_9GAMM</name>